<dbReference type="Proteomes" id="UP000193870">
    <property type="component" value="Unassembled WGS sequence"/>
</dbReference>
<proteinExistence type="predicted"/>
<gene>
    <name evidence="1" type="ORF">PAM7066_00976</name>
</gene>
<accession>A0A1Y5RV03</accession>
<dbReference type="OrthoDB" id="7867642at2"/>
<name>A0A1Y5RV03_9RHOB</name>
<sequence>MIRAALILSLVAGCVPMSGEELTRSAARSVVTRSIATRYPDLPIEPVLDCVIDNATQSELIGLASDSVTGPTASTSATIAAIASRPATLACLTQSQAFALPT</sequence>
<reference evidence="1 2" key="1">
    <citation type="submission" date="2017-03" db="EMBL/GenBank/DDBJ databases">
        <authorList>
            <person name="Afonso C.L."/>
            <person name="Miller P.J."/>
            <person name="Scott M.A."/>
            <person name="Spackman E."/>
            <person name="Goraichik I."/>
            <person name="Dimitrov K.M."/>
            <person name="Suarez D.L."/>
            <person name="Swayne D.E."/>
        </authorList>
    </citation>
    <scope>NUCLEOTIDE SEQUENCE [LARGE SCALE GENOMIC DNA]</scope>
    <source>
        <strain evidence="1 2">CECT 7066</strain>
    </source>
</reference>
<protein>
    <recommendedName>
        <fullName evidence="3">Succinate dehydrogenase</fullName>
    </recommendedName>
</protein>
<dbReference type="STRING" id="315423.SAMN04488020_102305"/>
<evidence type="ECO:0000313" key="2">
    <source>
        <dbReference type="Proteomes" id="UP000193870"/>
    </source>
</evidence>
<organism evidence="1 2">
    <name type="scientific">Palleronia marisminoris</name>
    <dbReference type="NCBI Taxonomy" id="315423"/>
    <lineage>
        <taxon>Bacteria</taxon>
        <taxon>Pseudomonadati</taxon>
        <taxon>Pseudomonadota</taxon>
        <taxon>Alphaproteobacteria</taxon>
        <taxon>Rhodobacterales</taxon>
        <taxon>Roseobacteraceae</taxon>
        <taxon>Palleronia</taxon>
    </lineage>
</organism>
<keyword evidence="2" id="KW-1185">Reference proteome</keyword>
<evidence type="ECO:0000313" key="1">
    <source>
        <dbReference type="EMBL" id="SLN25698.1"/>
    </source>
</evidence>
<dbReference type="EMBL" id="FWFV01000002">
    <property type="protein sequence ID" value="SLN25698.1"/>
    <property type="molecule type" value="Genomic_DNA"/>
</dbReference>
<dbReference type="RefSeq" id="WP_085853002.1">
    <property type="nucleotide sequence ID" value="NZ_FOPF01000002.1"/>
</dbReference>
<dbReference type="AlphaFoldDB" id="A0A1Y5RV03"/>
<evidence type="ECO:0008006" key="3">
    <source>
        <dbReference type="Google" id="ProtNLM"/>
    </source>
</evidence>